<dbReference type="Gene3D" id="2.60.40.1120">
    <property type="entry name" value="Carboxypeptidase-like, regulatory domain"/>
    <property type="match status" value="1"/>
</dbReference>
<name>A0ABY4D2Q1_9BACT</name>
<dbReference type="SUPFAM" id="SSF49478">
    <property type="entry name" value="Cna protein B-type domain"/>
    <property type="match status" value="1"/>
</dbReference>
<gene>
    <name evidence="1" type="ORF">MTX78_09370</name>
</gene>
<proteinExistence type="predicted"/>
<keyword evidence="2" id="KW-1185">Reference proteome</keyword>
<evidence type="ECO:0000313" key="1">
    <source>
        <dbReference type="EMBL" id="UOG76795.1"/>
    </source>
</evidence>
<organism evidence="1 2">
    <name type="scientific">Hymenobacter tibetensis</name>
    <dbReference type="NCBI Taxonomy" id="497967"/>
    <lineage>
        <taxon>Bacteria</taxon>
        <taxon>Pseudomonadati</taxon>
        <taxon>Bacteroidota</taxon>
        <taxon>Cytophagia</taxon>
        <taxon>Cytophagales</taxon>
        <taxon>Hymenobacteraceae</taxon>
        <taxon>Hymenobacter</taxon>
    </lineage>
</organism>
<dbReference type="EMBL" id="CP094669">
    <property type="protein sequence ID" value="UOG76795.1"/>
    <property type="molecule type" value="Genomic_DNA"/>
</dbReference>
<accession>A0ABY4D2Q1</accession>
<dbReference type="Proteomes" id="UP000831113">
    <property type="component" value="Chromosome"/>
</dbReference>
<dbReference type="Pfam" id="PF13620">
    <property type="entry name" value="CarboxypepD_reg"/>
    <property type="match status" value="1"/>
</dbReference>
<evidence type="ECO:0000313" key="2">
    <source>
        <dbReference type="Proteomes" id="UP000831113"/>
    </source>
</evidence>
<sequence>MKTSSLNRSLIAFILFMTGLQLSAHIMGNGALTGNLRDGDTNEPIPHTNVVLLRATDHRLAATGTTDAQGNFHFRNVPVGKYLVQSTALGYQAQQPSVALMPLRKHQMGALTLRGMASQPVVKGSRNAVAQQVKQPTAVKPAV</sequence>
<protein>
    <submittedName>
        <fullName evidence="1">Carboxypeptidase-like regulatory domain-containing protein</fullName>
    </submittedName>
</protein>
<reference evidence="1 2" key="1">
    <citation type="submission" date="2022-03" db="EMBL/GenBank/DDBJ databases">
        <title>Hymenobactersp. isolated from the air.</title>
        <authorList>
            <person name="Won M."/>
            <person name="Kwon S.-W."/>
        </authorList>
    </citation>
    <scope>NUCLEOTIDE SEQUENCE [LARGE SCALE GENOMIC DNA]</scope>
    <source>
        <strain evidence="1 2">KACC 21982</strain>
    </source>
</reference>
<dbReference type="RefSeq" id="WP_243802000.1">
    <property type="nucleotide sequence ID" value="NZ_CP094669.1"/>
</dbReference>